<protein>
    <submittedName>
        <fullName evidence="1">Uncharacterized protein</fullName>
    </submittedName>
</protein>
<evidence type="ECO:0000313" key="2">
    <source>
        <dbReference type="Proteomes" id="UP000299102"/>
    </source>
</evidence>
<accession>A0A4C1XC53</accession>
<name>A0A4C1XC53_EUMVA</name>
<reference evidence="1 2" key="1">
    <citation type="journal article" date="2019" name="Commun. Biol.">
        <title>The bagworm genome reveals a unique fibroin gene that provides high tensile strength.</title>
        <authorList>
            <person name="Kono N."/>
            <person name="Nakamura H."/>
            <person name="Ohtoshi R."/>
            <person name="Tomita M."/>
            <person name="Numata K."/>
            <person name="Arakawa K."/>
        </authorList>
    </citation>
    <scope>NUCLEOTIDE SEQUENCE [LARGE SCALE GENOMIC DNA]</scope>
</reference>
<organism evidence="1 2">
    <name type="scientific">Eumeta variegata</name>
    <name type="common">Bagworm moth</name>
    <name type="synonym">Eumeta japonica</name>
    <dbReference type="NCBI Taxonomy" id="151549"/>
    <lineage>
        <taxon>Eukaryota</taxon>
        <taxon>Metazoa</taxon>
        <taxon>Ecdysozoa</taxon>
        <taxon>Arthropoda</taxon>
        <taxon>Hexapoda</taxon>
        <taxon>Insecta</taxon>
        <taxon>Pterygota</taxon>
        <taxon>Neoptera</taxon>
        <taxon>Endopterygota</taxon>
        <taxon>Lepidoptera</taxon>
        <taxon>Glossata</taxon>
        <taxon>Ditrysia</taxon>
        <taxon>Tineoidea</taxon>
        <taxon>Psychidae</taxon>
        <taxon>Oiketicinae</taxon>
        <taxon>Eumeta</taxon>
    </lineage>
</organism>
<sequence length="243" mass="26150">MFVGNCQLAPTVGNSPPLKKLDKWVKSKSVIVIDQARWRYPSTSVTRAPPRPPRAAPRRACRRVQYTRPRAARSATPSPVIIAITAVTCCDIALKRERRRPPPAECVTSIAPMKINNRLVARNGPRQVSAHLCTLTAKPRCKSAGAPPPAAVRGALVAFATLAHSRPQILIPRGVNAPVNDYSKRKLCAAFAATSPVEATANGGAIGKKYLSVDNNYDFPDRRRSCVVAGCRPSALPPSFAVS</sequence>
<evidence type="ECO:0000313" key="1">
    <source>
        <dbReference type="EMBL" id="GBP60998.1"/>
    </source>
</evidence>
<proteinExistence type="predicted"/>
<comment type="caution">
    <text evidence="1">The sequence shown here is derived from an EMBL/GenBank/DDBJ whole genome shotgun (WGS) entry which is preliminary data.</text>
</comment>
<dbReference type="EMBL" id="BGZK01000801">
    <property type="protein sequence ID" value="GBP60998.1"/>
    <property type="molecule type" value="Genomic_DNA"/>
</dbReference>
<gene>
    <name evidence="1" type="ORF">EVAR_51763_1</name>
</gene>
<dbReference type="Proteomes" id="UP000299102">
    <property type="component" value="Unassembled WGS sequence"/>
</dbReference>
<dbReference type="AlphaFoldDB" id="A0A4C1XC53"/>
<keyword evidence="2" id="KW-1185">Reference proteome</keyword>